<sequence length="21" mass="2564">MKLILNYTNNKFKSILYSIIF</sequence>
<protein>
    <submittedName>
        <fullName evidence="1">Uncharacterized protein</fullName>
    </submittedName>
</protein>
<reference evidence="1" key="1">
    <citation type="submission" date="2018-02" db="EMBL/GenBank/DDBJ databases">
        <title>Rhizophora mucronata_Transcriptome.</title>
        <authorList>
            <person name="Meera S.P."/>
            <person name="Sreeshan A."/>
            <person name="Augustine A."/>
        </authorList>
    </citation>
    <scope>NUCLEOTIDE SEQUENCE</scope>
    <source>
        <tissue evidence="1">Leaf</tissue>
    </source>
</reference>
<accession>A0A2P2N649</accession>
<proteinExistence type="predicted"/>
<dbReference type="AlphaFoldDB" id="A0A2P2N649"/>
<evidence type="ECO:0000313" key="1">
    <source>
        <dbReference type="EMBL" id="MBX37910.1"/>
    </source>
</evidence>
<organism evidence="1">
    <name type="scientific">Rhizophora mucronata</name>
    <name type="common">Asiatic mangrove</name>
    <dbReference type="NCBI Taxonomy" id="61149"/>
    <lineage>
        <taxon>Eukaryota</taxon>
        <taxon>Viridiplantae</taxon>
        <taxon>Streptophyta</taxon>
        <taxon>Embryophyta</taxon>
        <taxon>Tracheophyta</taxon>
        <taxon>Spermatophyta</taxon>
        <taxon>Magnoliopsida</taxon>
        <taxon>eudicotyledons</taxon>
        <taxon>Gunneridae</taxon>
        <taxon>Pentapetalae</taxon>
        <taxon>rosids</taxon>
        <taxon>fabids</taxon>
        <taxon>Malpighiales</taxon>
        <taxon>Rhizophoraceae</taxon>
        <taxon>Rhizophora</taxon>
    </lineage>
</organism>
<dbReference type="EMBL" id="GGEC01057426">
    <property type="protein sequence ID" value="MBX37910.1"/>
    <property type="molecule type" value="Transcribed_RNA"/>
</dbReference>
<name>A0A2P2N649_RHIMU</name>